<gene>
    <name evidence="2" type="ORF">ABS648_00320</name>
</gene>
<dbReference type="Gene3D" id="3.30.565.60">
    <property type="match status" value="1"/>
</dbReference>
<dbReference type="AlphaFoldDB" id="A0AAU7Y1Q8"/>
<organism evidence="2">
    <name type="scientific">Pseudomonas solani</name>
    <dbReference type="NCBI Taxonomy" id="2731552"/>
    <lineage>
        <taxon>Bacteria</taxon>
        <taxon>Pseudomonadati</taxon>
        <taxon>Pseudomonadota</taxon>
        <taxon>Gammaproteobacteria</taxon>
        <taxon>Pseudomonadales</taxon>
        <taxon>Pseudomonadaceae</taxon>
        <taxon>Pseudomonas</taxon>
    </lineage>
</organism>
<dbReference type="RefSeq" id="WP_350447386.1">
    <property type="nucleotide sequence ID" value="NZ_CP158373.1"/>
</dbReference>
<dbReference type="EMBL" id="CP158373">
    <property type="protein sequence ID" value="XBY64233.1"/>
    <property type="molecule type" value="Genomic_DNA"/>
</dbReference>
<protein>
    <submittedName>
        <fullName evidence="2">ATP-binding protein</fullName>
    </submittedName>
</protein>
<keyword evidence="2" id="KW-0067">ATP-binding</keyword>
<dbReference type="PANTHER" id="PTHR30595:SF6">
    <property type="entry name" value="SCHLAFEN ALBA-2 DOMAIN-CONTAINING PROTEIN"/>
    <property type="match status" value="1"/>
</dbReference>
<dbReference type="InterPro" id="IPR038475">
    <property type="entry name" value="RecG_C_sf"/>
</dbReference>
<proteinExistence type="predicted"/>
<accession>A0AAU7Y1Q8</accession>
<sequence length="430" mass="48283">MISTTELVRELIYQIRLGEDSAYEFKAITVQGSRVTKPHSDGIADELAAFANASGGILVLGVNDKTREVEGITHVDLDTVEQWLTNLASQLIDPPLPIETRLVEIPDQQGEAKPVVWVRVNKSLFVHRSPAGYVHRVGSSKRAMSPDLLARLFQQRSMARLIRFDEQWVPGASRDAIDPELKARFLRGNLPEALQLKKLYLLREDENQQPGLTVTGVLLLTRRPAEFLSSAYVQCVAYSGTERNADYQLDAQDCDGPVDEQIQQAFSFVKRNMRTEAVKRPGRIDIPQYDLGAVYEAVVNAVAHRDYAMHGARIRLHLFADRLEISTPGGLPNSLTVDSMDANSISRNETLVNLLSRYYPADPSTRRQNMIERRGEGVPTIIGASERLSLRRPRYEQTDNTELKLTIYAASRESNGLLAHFVEDEDRTDD</sequence>
<dbReference type="InterPro" id="IPR038461">
    <property type="entry name" value="Schlafen_AlbA_2_dom_sf"/>
</dbReference>
<evidence type="ECO:0000313" key="2">
    <source>
        <dbReference type="EMBL" id="XBY64233.1"/>
    </source>
</evidence>
<dbReference type="Pfam" id="PF04326">
    <property type="entry name" value="SLFN_AlbA_2"/>
    <property type="match status" value="1"/>
</dbReference>
<feature type="domain" description="Schlafen AlbA-2" evidence="1">
    <location>
        <begin position="19"/>
        <end position="145"/>
    </location>
</feature>
<dbReference type="Gene3D" id="3.30.950.30">
    <property type="entry name" value="Schlafen, AAA domain"/>
    <property type="match status" value="1"/>
</dbReference>
<dbReference type="PANTHER" id="PTHR30595">
    <property type="entry name" value="GLPR-RELATED TRANSCRIPTIONAL REPRESSOR"/>
    <property type="match status" value="1"/>
</dbReference>
<dbReference type="Pfam" id="PF13749">
    <property type="entry name" value="HATPase_c_4"/>
    <property type="match status" value="1"/>
</dbReference>
<evidence type="ECO:0000259" key="1">
    <source>
        <dbReference type="Pfam" id="PF04326"/>
    </source>
</evidence>
<name>A0AAU7Y1Q8_9PSED</name>
<reference evidence="2" key="1">
    <citation type="submission" date="2023-08" db="EMBL/GenBank/DDBJ databases">
        <title>Increased levels of nutrients transform a symbiont into a lethal pathobiont.</title>
        <authorList>
            <person name="Lachnit T."/>
            <person name="Ulrich L."/>
            <person name="Willmer F.M."/>
            <person name="Hasenbein T."/>
            <person name="Steiner L.X."/>
            <person name="Wolters M."/>
            <person name="Herbst E.M."/>
            <person name="Deines P."/>
        </authorList>
    </citation>
    <scope>NUCLEOTIDE SEQUENCE</scope>
    <source>
        <strain evidence="2">T3</strain>
    </source>
</reference>
<dbReference type="InterPro" id="IPR007421">
    <property type="entry name" value="Schlafen_AlbA_2_dom"/>
</dbReference>
<keyword evidence="2" id="KW-0547">Nucleotide-binding</keyword>
<dbReference type="GO" id="GO:0005524">
    <property type="term" value="F:ATP binding"/>
    <property type="evidence" value="ECO:0007669"/>
    <property type="project" value="UniProtKB-KW"/>
</dbReference>